<feature type="region of interest" description="Disordered" evidence="1">
    <location>
        <begin position="161"/>
        <end position="192"/>
    </location>
</feature>
<evidence type="ECO:0000313" key="3">
    <source>
        <dbReference type="Proteomes" id="UP000775213"/>
    </source>
</evidence>
<dbReference type="AlphaFoldDB" id="A0AAV7G6R9"/>
<organism evidence="2 3">
    <name type="scientific">Dendrobium chrysotoxum</name>
    <name type="common">Orchid</name>
    <dbReference type="NCBI Taxonomy" id="161865"/>
    <lineage>
        <taxon>Eukaryota</taxon>
        <taxon>Viridiplantae</taxon>
        <taxon>Streptophyta</taxon>
        <taxon>Embryophyta</taxon>
        <taxon>Tracheophyta</taxon>
        <taxon>Spermatophyta</taxon>
        <taxon>Magnoliopsida</taxon>
        <taxon>Liliopsida</taxon>
        <taxon>Asparagales</taxon>
        <taxon>Orchidaceae</taxon>
        <taxon>Epidendroideae</taxon>
        <taxon>Malaxideae</taxon>
        <taxon>Dendrobiinae</taxon>
        <taxon>Dendrobium</taxon>
    </lineage>
</organism>
<dbReference type="Proteomes" id="UP000775213">
    <property type="component" value="Unassembled WGS sequence"/>
</dbReference>
<feature type="region of interest" description="Disordered" evidence="1">
    <location>
        <begin position="41"/>
        <end position="60"/>
    </location>
</feature>
<accession>A0AAV7G6R9</accession>
<name>A0AAV7G6R9_DENCH</name>
<reference evidence="2 3" key="1">
    <citation type="journal article" date="2021" name="Hortic Res">
        <title>Chromosome-scale assembly of the Dendrobium chrysotoxum genome enhances the understanding of orchid evolution.</title>
        <authorList>
            <person name="Zhang Y."/>
            <person name="Zhang G.Q."/>
            <person name="Zhang D."/>
            <person name="Liu X.D."/>
            <person name="Xu X.Y."/>
            <person name="Sun W.H."/>
            <person name="Yu X."/>
            <person name="Zhu X."/>
            <person name="Wang Z.W."/>
            <person name="Zhao X."/>
            <person name="Zhong W.Y."/>
            <person name="Chen H."/>
            <person name="Yin W.L."/>
            <person name="Huang T."/>
            <person name="Niu S.C."/>
            <person name="Liu Z.J."/>
        </authorList>
    </citation>
    <scope>NUCLEOTIDE SEQUENCE [LARGE SCALE GENOMIC DNA]</scope>
    <source>
        <strain evidence="2">Lindl</strain>
    </source>
</reference>
<evidence type="ECO:0000313" key="2">
    <source>
        <dbReference type="EMBL" id="KAH0457545.1"/>
    </source>
</evidence>
<keyword evidence="3" id="KW-1185">Reference proteome</keyword>
<protein>
    <submittedName>
        <fullName evidence="2">Uncharacterized protein</fullName>
    </submittedName>
</protein>
<evidence type="ECO:0000256" key="1">
    <source>
        <dbReference type="SAM" id="MobiDB-lite"/>
    </source>
</evidence>
<gene>
    <name evidence="2" type="ORF">IEQ34_012860</name>
</gene>
<sequence length="192" mass="21766">MMRKLIEMRSKTPPTVPIAIPNQDLIGIPLVETKGKEIGREEFDEESSLHQEPPPRAPIRGRIVFPDGGTARMEFRDRGGGVIDQYGRYFGQGEWTSKEGGGQAEPWRSGHVRRVGERWDSHPRYTGKTLKDHDNRYTGGGRSYWGGGDFRVRQLKMRMIQKKKGESSISDTQAPSKDKLIDKEGKEINLQS</sequence>
<dbReference type="EMBL" id="JAGFBR010000012">
    <property type="protein sequence ID" value="KAH0457545.1"/>
    <property type="molecule type" value="Genomic_DNA"/>
</dbReference>
<comment type="caution">
    <text evidence="2">The sequence shown here is derived from an EMBL/GenBank/DDBJ whole genome shotgun (WGS) entry which is preliminary data.</text>
</comment>
<feature type="compositionally biased region" description="Basic and acidic residues" evidence="1">
    <location>
        <begin position="176"/>
        <end position="192"/>
    </location>
</feature>
<proteinExistence type="predicted"/>